<comment type="function">
    <text evidence="4">Acts as an anti-CsrA protein, binds CsrA and prevents it from repressing translation of its target genes, one of which is flagellin. Binds to flagellin and participates in the assembly of the flagellum.</text>
</comment>
<dbReference type="PANTHER" id="PTHR39190:SF1">
    <property type="entry name" value="FLAGELLAR ASSEMBLY FACTOR FLIW"/>
    <property type="match status" value="1"/>
</dbReference>
<dbReference type="PANTHER" id="PTHR39190">
    <property type="entry name" value="FLAGELLAR ASSEMBLY FACTOR FLIW"/>
    <property type="match status" value="1"/>
</dbReference>
<dbReference type="GO" id="GO:0006417">
    <property type="term" value="P:regulation of translation"/>
    <property type="evidence" value="ECO:0007669"/>
    <property type="project" value="UniProtKB-KW"/>
</dbReference>
<keyword evidence="1 4" id="KW-0963">Cytoplasm</keyword>
<accession>A0A1F6H3R3</accession>
<dbReference type="GO" id="GO:0044780">
    <property type="term" value="P:bacterial-type flagellum assembly"/>
    <property type="evidence" value="ECO:0007669"/>
    <property type="project" value="UniProtKB-UniRule"/>
</dbReference>
<comment type="caution">
    <text evidence="5">The sequence shown here is derived from an EMBL/GenBank/DDBJ whole genome shotgun (WGS) entry which is preliminary data.</text>
</comment>
<organism evidence="5 6">
    <name type="scientific">Candidatus Lambdaproteobacteria bacterium RIFOXYD2_FULL_56_26</name>
    <dbReference type="NCBI Taxonomy" id="1817773"/>
    <lineage>
        <taxon>Bacteria</taxon>
        <taxon>Pseudomonadati</taxon>
        <taxon>Pseudomonadota</taxon>
        <taxon>Candidatus Lambdaproteobacteria</taxon>
    </lineage>
</organism>
<dbReference type="Proteomes" id="UP000177583">
    <property type="component" value="Unassembled WGS sequence"/>
</dbReference>
<evidence type="ECO:0000256" key="4">
    <source>
        <dbReference type="HAMAP-Rule" id="MF_01185"/>
    </source>
</evidence>
<keyword evidence="2 4" id="KW-1005">Bacterial flagellum biogenesis</keyword>
<proteinExistence type="inferred from homology"/>
<name>A0A1F6H3R3_9PROT</name>
<protein>
    <recommendedName>
        <fullName evidence="4">Flagellar assembly factor FliW</fullName>
    </recommendedName>
</protein>
<keyword evidence="3 4" id="KW-0810">Translation regulation</keyword>
<sequence>MKFETTRFGAIEVENENILIFPEGPLGFPECTRFTLIEEEKSHPFMMLQSLDLPTLAFVVLDPLVVRPDYHFNVTLNDLKLIKATETENLLVYCIVTMAKEIKDVTVNLQGPLVINPGTKLGHQFVLVDSDYTTREPLLQSIESREDNGLNDSALEPQKRAV</sequence>
<reference evidence="5 6" key="1">
    <citation type="journal article" date="2016" name="Nat. Commun.">
        <title>Thousands of microbial genomes shed light on interconnected biogeochemical processes in an aquifer system.</title>
        <authorList>
            <person name="Anantharaman K."/>
            <person name="Brown C.T."/>
            <person name="Hug L.A."/>
            <person name="Sharon I."/>
            <person name="Castelle C.J."/>
            <person name="Probst A.J."/>
            <person name="Thomas B.C."/>
            <person name="Singh A."/>
            <person name="Wilkins M.J."/>
            <person name="Karaoz U."/>
            <person name="Brodie E.L."/>
            <person name="Williams K.H."/>
            <person name="Hubbard S.S."/>
            <person name="Banfield J.F."/>
        </authorList>
    </citation>
    <scope>NUCLEOTIDE SEQUENCE [LARGE SCALE GENOMIC DNA]</scope>
</reference>
<comment type="subunit">
    <text evidence="4">Interacts with translational regulator CsrA and flagellin(s).</text>
</comment>
<evidence type="ECO:0000256" key="2">
    <source>
        <dbReference type="ARBA" id="ARBA00022795"/>
    </source>
</evidence>
<dbReference type="EMBL" id="MFNF01000001">
    <property type="protein sequence ID" value="OGH04964.1"/>
    <property type="molecule type" value="Genomic_DNA"/>
</dbReference>
<dbReference type="GO" id="GO:0005737">
    <property type="term" value="C:cytoplasm"/>
    <property type="evidence" value="ECO:0007669"/>
    <property type="project" value="UniProtKB-SubCell"/>
</dbReference>
<evidence type="ECO:0000313" key="6">
    <source>
        <dbReference type="Proteomes" id="UP000177583"/>
    </source>
</evidence>
<dbReference type="AlphaFoldDB" id="A0A1F6H3R3"/>
<keyword evidence="4" id="KW-0143">Chaperone</keyword>
<dbReference type="Gene3D" id="2.30.290.10">
    <property type="entry name" value="BH3618-like"/>
    <property type="match status" value="1"/>
</dbReference>
<evidence type="ECO:0000256" key="3">
    <source>
        <dbReference type="ARBA" id="ARBA00022845"/>
    </source>
</evidence>
<evidence type="ECO:0000313" key="5">
    <source>
        <dbReference type="EMBL" id="OGH04964.1"/>
    </source>
</evidence>
<comment type="subcellular location">
    <subcellularLocation>
        <location evidence="4">Cytoplasm</location>
    </subcellularLocation>
</comment>
<gene>
    <name evidence="4" type="primary">fliW</name>
    <name evidence="5" type="ORF">A2557_08300</name>
</gene>
<dbReference type="Pfam" id="PF02623">
    <property type="entry name" value="FliW"/>
    <property type="match status" value="1"/>
</dbReference>
<comment type="similarity">
    <text evidence="4">Belongs to the FliW family.</text>
</comment>
<dbReference type="InterPro" id="IPR003775">
    <property type="entry name" value="Flagellar_assembly_factor_FliW"/>
</dbReference>
<dbReference type="InterPro" id="IPR024046">
    <property type="entry name" value="Flagellar_assmbl_FliW_dom_sf"/>
</dbReference>
<dbReference type="SUPFAM" id="SSF141457">
    <property type="entry name" value="BH3618-like"/>
    <property type="match status" value="1"/>
</dbReference>
<dbReference type="HAMAP" id="MF_01185">
    <property type="entry name" value="FliW"/>
    <property type="match status" value="1"/>
</dbReference>
<evidence type="ECO:0000256" key="1">
    <source>
        <dbReference type="ARBA" id="ARBA00022490"/>
    </source>
</evidence>